<dbReference type="GO" id="GO:0006508">
    <property type="term" value="P:proteolysis"/>
    <property type="evidence" value="ECO:0007669"/>
    <property type="project" value="UniProtKB-KW"/>
</dbReference>
<evidence type="ECO:0000256" key="2">
    <source>
        <dbReference type="ARBA" id="ARBA00022670"/>
    </source>
</evidence>
<dbReference type="InterPro" id="IPR003709">
    <property type="entry name" value="VanY-like_core_dom"/>
</dbReference>
<dbReference type="Gene3D" id="3.30.1380.10">
    <property type="match status" value="1"/>
</dbReference>
<evidence type="ECO:0000256" key="6">
    <source>
        <dbReference type="SAM" id="MobiDB-lite"/>
    </source>
</evidence>
<dbReference type="PROSITE" id="PS51935">
    <property type="entry name" value="NLPC_P60"/>
    <property type="match status" value="1"/>
</dbReference>
<keyword evidence="7" id="KW-0732">Signal</keyword>
<dbReference type="RefSeq" id="WP_091674092.1">
    <property type="nucleotide sequence ID" value="NZ_FOKG01000009.1"/>
</dbReference>
<comment type="similarity">
    <text evidence="1">Belongs to the peptidase C40 family.</text>
</comment>
<proteinExistence type="inferred from homology"/>
<reference evidence="10" key="1">
    <citation type="submission" date="2016-10" db="EMBL/GenBank/DDBJ databases">
        <authorList>
            <person name="Varghese N."/>
            <person name="Submissions S."/>
        </authorList>
    </citation>
    <scope>NUCLEOTIDE SEQUENCE [LARGE SCALE GENOMIC DNA]</scope>
    <source>
        <strain evidence="10">CGMCC 4.3568</strain>
    </source>
</reference>
<sequence>MRTGPAVLTALALVGGLLLAPAAGTVGAQDRPPTDQGDPRVEAGVAPGAGVPDPRPGEAFADPAVADLQRTASEVQAELGDLAGRVRAAQDEVNTASAVLRRARAERAEAEAAVAAQQQEVDEFSRSVFTAMGRPEEIRLLLTVTNPKDLLDGSTMIEQLRRGQDDRLGQALRRHRAAVTAEEAAAGVERTAAERAAELERRQGDATNRADAISSELRGPIDAANAAVVAQQRAQRERNAETAANWKAYTDKLAAAGITPPPAAAMRDPSALPPGLATLPGDGGGPQAGVAQKSVDGTRLLVLPKETIEAVSAAVAALGRPFVPGKGGQGPTAYSCDGLVRSVFAGAGLDVPGSAKKQFARSAPVKAADAQPGDLVFVGPARYGVQSVGIVLDEKTMLAADARLAGVVVADMPSGESLLGFARPALGPRQARPAPRRAEGELNWRCGGVQLPARPGGGAAGGQAAGAWGGYPNGLIPTAALCPIGVGAHVLRCDAAQLFQAMSKAFAAAFGRPLCVTDSYRTFDGQVDLYRRKPSLAAVPGTSNHGWGLALDMCGGVESFARPEHAWMAANSHAFGWVHPGWARQGGGREEPWHWEFTGG</sequence>
<evidence type="ECO:0000256" key="5">
    <source>
        <dbReference type="SAM" id="Coils"/>
    </source>
</evidence>
<dbReference type="PANTHER" id="PTHR47359">
    <property type="entry name" value="PEPTIDOGLYCAN DL-ENDOPEPTIDASE CWLO"/>
    <property type="match status" value="1"/>
</dbReference>
<evidence type="ECO:0000256" key="4">
    <source>
        <dbReference type="ARBA" id="ARBA00022807"/>
    </source>
</evidence>
<dbReference type="Gene3D" id="3.90.1720.10">
    <property type="entry name" value="endopeptidase domain like (from Nostoc punctiforme)"/>
    <property type="match status" value="1"/>
</dbReference>
<organism evidence="9 10">
    <name type="scientific">Amycolatopsis marina</name>
    <dbReference type="NCBI Taxonomy" id="490629"/>
    <lineage>
        <taxon>Bacteria</taxon>
        <taxon>Bacillati</taxon>
        <taxon>Actinomycetota</taxon>
        <taxon>Actinomycetes</taxon>
        <taxon>Pseudonocardiales</taxon>
        <taxon>Pseudonocardiaceae</taxon>
        <taxon>Amycolatopsis</taxon>
    </lineage>
</organism>
<feature type="signal peptide" evidence="7">
    <location>
        <begin position="1"/>
        <end position="28"/>
    </location>
</feature>
<dbReference type="OrthoDB" id="1099523at2"/>
<dbReference type="InterPro" id="IPR038765">
    <property type="entry name" value="Papain-like_cys_pep_sf"/>
</dbReference>
<name>A0A1I1AES1_9PSEU</name>
<dbReference type="PANTHER" id="PTHR47359:SF3">
    <property type="entry name" value="NLP_P60 DOMAIN-CONTAINING PROTEIN-RELATED"/>
    <property type="match status" value="1"/>
</dbReference>
<feature type="chain" id="PRO_5017359747" evidence="7">
    <location>
        <begin position="29"/>
        <end position="600"/>
    </location>
</feature>
<protein>
    <submittedName>
        <fullName evidence="9">NlpC/P60 family protein</fullName>
    </submittedName>
</protein>
<evidence type="ECO:0000313" key="9">
    <source>
        <dbReference type="EMBL" id="SFB36501.1"/>
    </source>
</evidence>
<feature type="region of interest" description="Disordered" evidence="6">
    <location>
        <begin position="25"/>
        <end position="60"/>
    </location>
</feature>
<keyword evidence="10" id="KW-1185">Reference proteome</keyword>
<keyword evidence="4" id="KW-0788">Thiol protease</keyword>
<dbReference type="InterPro" id="IPR051794">
    <property type="entry name" value="PG_Endopeptidase_C40"/>
</dbReference>
<dbReference type="InterPro" id="IPR000064">
    <property type="entry name" value="NLP_P60_dom"/>
</dbReference>
<dbReference type="Pfam" id="PF02557">
    <property type="entry name" value="VanY"/>
    <property type="match status" value="1"/>
</dbReference>
<gene>
    <name evidence="9" type="ORF">SAMN05216266_10974</name>
</gene>
<evidence type="ECO:0000256" key="7">
    <source>
        <dbReference type="SAM" id="SignalP"/>
    </source>
</evidence>
<dbReference type="STRING" id="490629.SAMN05216266_10974"/>
<feature type="domain" description="NlpC/P60" evidence="8">
    <location>
        <begin position="304"/>
        <end position="438"/>
    </location>
</feature>
<keyword evidence="5" id="KW-0175">Coiled coil</keyword>
<evidence type="ECO:0000259" key="8">
    <source>
        <dbReference type="PROSITE" id="PS51935"/>
    </source>
</evidence>
<dbReference type="GO" id="GO:0008234">
    <property type="term" value="F:cysteine-type peptidase activity"/>
    <property type="evidence" value="ECO:0007669"/>
    <property type="project" value="UniProtKB-KW"/>
</dbReference>
<dbReference type="Proteomes" id="UP000243799">
    <property type="component" value="Unassembled WGS sequence"/>
</dbReference>
<evidence type="ECO:0000313" key="10">
    <source>
        <dbReference type="Proteomes" id="UP000243799"/>
    </source>
</evidence>
<feature type="coiled-coil region" evidence="5">
    <location>
        <begin position="72"/>
        <end position="127"/>
    </location>
</feature>
<dbReference type="EMBL" id="FOKG01000009">
    <property type="protein sequence ID" value="SFB36501.1"/>
    <property type="molecule type" value="Genomic_DNA"/>
</dbReference>
<accession>A0A1I1AES1</accession>
<keyword evidence="3" id="KW-0378">Hydrolase</keyword>
<evidence type="ECO:0000256" key="3">
    <source>
        <dbReference type="ARBA" id="ARBA00022801"/>
    </source>
</evidence>
<dbReference type="Pfam" id="PF00877">
    <property type="entry name" value="NLPC_P60"/>
    <property type="match status" value="1"/>
</dbReference>
<keyword evidence="2" id="KW-0645">Protease</keyword>
<evidence type="ECO:0000256" key="1">
    <source>
        <dbReference type="ARBA" id="ARBA00007074"/>
    </source>
</evidence>
<dbReference type="InterPro" id="IPR009045">
    <property type="entry name" value="Zn_M74/Hedgehog-like"/>
</dbReference>
<dbReference type="AlphaFoldDB" id="A0A1I1AES1"/>
<dbReference type="SUPFAM" id="SSF54001">
    <property type="entry name" value="Cysteine proteinases"/>
    <property type="match status" value="1"/>
</dbReference>
<dbReference type="CDD" id="cd14814">
    <property type="entry name" value="Peptidase_M15"/>
    <property type="match status" value="1"/>
</dbReference>
<dbReference type="SUPFAM" id="SSF55166">
    <property type="entry name" value="Hedgehog/DD-peptidase"/>
    <property type="match status" value="1"/>
</dbReference>